<proteinExistence type="predicted"/>
<reference evidence="3" key="1">
    <citation type="submission" date="2017-09" db="EMBL/GenBank/DDBJ databases">
        <title>Depth-based differentiation of microbial function through sediment-hosted aquifers and enrichment of novel symbionts in the deep terrestrial subsurface.</title>
        <authorList>
            <person name="Probst A.J."/>
            <person name="Ladd B."/>
            <person name="Jarett J.K."/>
            <person name="Geller-Mcgrath D.E."/>
            <person name="Sieber C.M.K."/>
            <person name="Emerson J.B."/>
            <person name="Anantharaman K."/>
            <person name="Thomas B.C."/>
            <person name="Malmstrom R."/>
            <person name="Stieglmeier M."/>
            <person name="Klingl A."/>
            <person name="Woyke T."/>
            <person name="Ryan C.M."/>
            <person name="Banfield J.F."/>
        </authorList>
    </citation>
    <scope>NUCLEOTIDE SEQUENCE [LARGE SCALE GENOMIC DNA]</scope>
</reference>
<evidence type="ECO:0000313" key="3">
    <source>
        <dbReference type="Proteomes" id="UP000228781"/>
    </source>
</evidence>
<accession>A0A2M8EJD2</accession>
<evidence type="ECO:0000256" key="1">
    <source>
        <dbReference type="SAM" id="Phobius"/>
    </source>
</evidence>
<organism evidence="2 3">
    <name type="scientific">candidate division WWE3 bacterium CG_4_9_14_0_2_um_filter_48_10</name>
    <dbReference type="NCBI Taxonomy" id="1975078"/>
    <lineage>
        <taxon>Bacteria</taxon>
        <taxon>Katanobacteria</taxon>
    </lineage>
</organism>
<name>A0A2M8EJD2_UNCKA</name>
<dbReference type="AlphaFoldDB" id="A0A2M8EJD2"/>
<protein>
    <submittedName>
        <fullName evidence="2">Uncharacterized protein</fullName>
    </submittedName>
</protein>
<evidence type="ECO:0000313" key="2">
    <source>
        <dbReference type="EMBL" id="PJC22851.1"/>
    </source>
</evidence>
<dbReference type="Proteomes" id="UP000228781">
    <property type="component" value="Unassembled WGS sequence"/>
</dbReference>
<comment type="caution">
    <text evidence="2">The sequence shown here is derived from an EMBL/GenBank/DDBJ whole genome shotgun (WGS) entry which is preliminary data.</text>
</comment>
<keyword evidence="1" id="KW-0472">Membrane</keyword>
<dbReference type="EMBL" id="PFSK01000018">
    <property type="protein sequence ID" value="PJC22851.1"/>
    <property type="molecule type" value="Genomic_DNA"/>
</dbReference>
<keyword evidence="1" id="KW-1133">Transmembrane helix</keyword>
<gene>
    <name evidence="2" type="ORF">CO059_01580</name>
</gene>
<sequence length="405" mass="46201">MEEQQVAISQYPTPTPSKRFPWKKPILILVAFIIGFGGVGSVLAWRTTYLDNYLPAGVKEFFGRGEERRELTPGEVEEETRNWKTYKDEKRAYELKYPPTWVYGSTKEGQVVFETSKENLGPGDLASKAIVVTAVTLPTGSDVPDPLIDDELYGEKQKVERTSVTIGGLQGEQVIFLDLDWVYSAVFREGTYQRRIYYFNLHKIEHREIYDLMISTFAFLPEEDPTEGWKTLKNEKYGYSIKYPSTWLTGGGKGTLAQSSPLAYFFVKREDMEHEGGEVVLIAVQAYPGGIPDPLISVKRCKEEGECKDCTKEECDEDELFCMEGCKAERKSITIGGVQGEQVAFMFIADNRLYKIGSAVAQSGTASHPPRVYFFTFAIRYSQYEREETKYREIYDLMLSTFKFL</sequence>
<feature type="transmembrane region" description="Helical" evidence="1">
    <location>
        <begin position="26"/>
        <end position="45"/>
    </location>
</feature>
<keyword evidence="1" id="KW-0812">Transmembrane</keyword>